<dbReference type="Proteomes" id="UP000009022">
    <property type="component" value="Unassembled WGS sequence"/>
</dbReference>
<organism evidence="9 10">
    <name type="scientific">Trichoplax adhaerens</name>
    <name type="common">Trichoplax reptans</name>
    <dbReference type="NCBI Taxonomy" id="10228"/>
    <lineage>
        <taxon>Eukaryota</taxon>
        <taxon>Metazoa</taxon>
        <taxon>Placozoa</taxon>
        <taxon>Uniplacotomia</taxon>
        <taxon>Trichoplacea</taxon>
        <taxon>Trichoplacidae</taxon>
        <taxon>Trichoplax</taxon>
    </lineage>
</organism>
<dbReference type="eggNOG" id="KOG2633">
    <property type="taxonomic scope" value="Eukaryota"/>
</dbReference>
<dbReference type="GeneID" id="6758489"/>
<evidence type="ECO:0000256" key="6">
    <source>
        <dbReference type="RuleBase" id="RU362114"/>
    </source>
</evidence>
<keyword evidence="2 6" id="KW-0328">Glycosyltransferase</keyword>
<dbReference type="GO" id="GO:0003950">
    <property type="term" value="F:NAD+ poly-ADP-ribosyltransferase activity"/>
    <property type="evidence" value="ECO:0007669"/>
    <property type="project" value="UniProtKB-UniRule"/>
</dbReference>
<protein>
    <recommendedName>
        <fullName evidence="6">Poly [ADP-ribose] polymerase</fullName>
        <shortName evidence="6">PARP</shortName>
        <ecNumber evidence="6">2.4.2.-</ecNumber>
    </recommendedName>
</protein>
<dbReference type="PANTHER" id="PTHR14453:SF67">
    <property type="entry name" value="POLY [ADP-RIBOSE] POLYMERASE"/>
    <property type="match status" value="1"/>
</dbReference>
<keyword evidence="5" id="KW-0539">Nucleus</keyword>
<dbReference type="Pfam" id="PF00644">
    <property type="entry name" value="PARP"/>
    <property type="match status" value="1"/>
</dbReference>
<dbReference type="Pfam" id="PF01661">
    <property type="entry name" value="Macro"/>
    <property type="match status" value="1"/>
</dbReference>
<dbReference type="GO" id="GO:0003714">
    <property type="term" value="F:transcription corepressor activity"/>
    <property type="evidence" value="ECO:0000318"/>
    <property type="project" value="GO_Central"/>
</dbReference>
<dbReference type="PANTHER" id="PTHR14453">
    <property type="entry name" value="PARP/ZINC FINGER CCCH TYPE DOMAIN CONTAINING PROTEIN"/>
    <property type="match status" value="1"/>
</dbReference>
<keyword evidence="4 6" id="KW-0520">NAD</keyword>
<dbReference type="HOGENOM" id="CLU_360305_0_0_1"/>
<gene>
    <name evidence="9" type="ORF">TRIADDRAFT_61289</name>
</gene>
<dbReference type="GO" id="GO:0005634">
    <property type="term" value="C:nucleus"/>
    <property type="evidence" value="ECO:0000318"/>
    <property type="project" value="GO_Central"/>
</dbReference>
<name>B3SAK2_TRIAD</name>
<dbReference type="Gene3D" id="3.90.228.10">
    <property type="match status" value="1"/>
</dbReference>
<dbReference type="RefSeq" id="XP_002117276.1">
    <property type="nucleotide sequence ID" value="XM_002117240.1"/>
</dbReference>
<dbReference type="InterPro" id="IPR052056">
    <property type="entry name" value="Mono-ARTD/PARP"/>
</dbReference>
<dbReference type="KEGG" id="tad:TRIADDRAFT_61289"/>
<evidence type="ECO:0000256" key="4">
    <source>
        <dbReference type="ARBA" id="ARBA00023027"/>
    </source>
</evidence>
<dbReference type="EMBL" id="DS985261">
    <property type="protein sequence ID" value="EDV20326.1"/>
    <property type="molecule type" value="Genomic_DNA"/>
</dbReference>
<dbReference type="EC" id="2.4.2.-" evidence="6"/>
<dbReference type="InParanoid" id="B3SAK2"/>
<dbReference type="GO" id="GO:0005737">
    <property type="term" value="C:cytoplasm"/>
    <property type="evidence" value="ECO:0000318"/>
    <property type="project" value="GO_Central"/>
</dbReference>
<dbReference type="PhylomeDB" id="B3SAK2"/>
<evidence type="ECO:0000256" key="1">
    <source>
        <dbReference type="ARBA" id="ARBA00004123"/>
    </source>
</evidence>
<dbReference type="InterPro" id="IPR012317">
    <property type="entry name" value="Poly(ADP-ribose)pol_cat_dom"/>
</dbReference>
<keyword evidence="3 6" id="KW-0808">Transferase</keyword>
<accession>B3SAK2</accession>
<sequence length="885" mass="100748">MDKKDCPYAFICHHQIKIQCNPLNKETILNKIYEILHSITVRKDHFISKSSKLGRFLISGQSQMKLKHLLDLNSCLAIALDENHRSRSNTQRININLLLGTIEKEGAKNADVIVNSISLRNYASGAIAKALYTAGGKQYHSECKTQLDSLGAEDIGSTSGSFFGCKKVYHIPFLSSCKSISWLKDKLKCCLEKANKESMKSIAIPAIGIGKIGLQIDQVIPGMFDVISNYSHQHKNNTSLKTVYFVTLPTQTDHHRQFRALLRDRNDSLIGQQDQLIATSDTMQCPDNTVTATISAAIPFNQIHDHKTIPLVTKSSNSNVVHKSNLSYELYFTVHCYNESKCKLFRVNLYHGNIMGATTKSILDMTALCDQHRQLKTLDGIMESNSPQHTLKTLQYLPNFHSNYNLYQICPYGCLTGVNQLLKSISTYGDQSVSLPLPGIEFNEEHTYQIFKAIELFLTNNDHNGNRLDCIDFALGSKDRVEEIATWIREEITKSRLKLRWEITFNRTKQQNGFKIIYVSKFFTKMNQLQSIINEYGQSWGSFEIADDDYFIHVDKNRWHQISLEFWCQYNTILVGYNQNKMIRIHGYESDILKAISAIHKLFASRLKEKSDIEVQEVIAKNIPWYAVIDQSKVQFDSKLNYEIVKNYEIYCHNKTKMIFNVDSGRKSIDYKEMIITVDGKQYPIGQFASSCKDIAVPPHWDTADGITDGYYRTFDVTNPKERNEISLLLGNHQILRLTRIQNWNLYRRYQIMKKEVESTVQKYQPGTQVERKLFHGTTTANTDIICRKGFDRDFSGKSRGSALGTGTYFAISATTSLSYGKTLIIARVLTGVYANAGCSNKPNLSIIPGSKSERIHSVVDNMNNPSVFVVSNDNSAYPEYIVHV</sequence>
<evidence type="ECO:0000256" key="2">
    <source>
        <dbReference type="ARBA" id="ARBA00022676"/>
    </source>
</evidence>
<dbReference type="AlphaFoldDB" id="B3SAK2"/>
<reference evidence="9 10" key="1">
    <citation type="journal article" date="2008" name="Nature">
        <title>The Trichoplax genome and the nature of placozoans.</title>
        <authorList>
            <person name="Srivastava M."/>
            <person name="Begovic E."/>
            <person name="Chapman J."/>
            <person name="Putnam N.H."/>
            <person name="Hellsten U."/>
            <person name="Kawashima T."/>
            <person name="Kuo A."/>
            <person name="Mitros T."/>
            <person name="Salamov A."/>
            <person name="Carpenter M.L."/>
            <person name="Signorovitch A.Y."/>
            <person name="Moreno M.A."/>
            <person name="Kamm K."/>
            <person name="Grimwood J."/>
            <person name="Schmutz J."/>
            <person name="Shapiro H."/>
            <person name="Grigoriev I.V."/>
            <person name="Buss L.W."/>
            <person name="Schierwater B."/>
            <person name="Dellaporta S.L."/>
            <person name="Rokhsar D.S."/>
        </authorList>
    </citation>
    <scope>NUCLEOTIDE SEQUENCE [LARGE SCALE GENOMIC DNA]</scope>
    <source>
        <strain evidence="9 10">Grell-BS-1999</strain>
    </source>
</reference>
<dbReference type="Gene3D" id="3.40.220.10">
    <property type="entry name" value="Leucine Aminopeptidase, subunit E, domain 1"/>
    <property type="match status" value="1"/>
</dbReference>
<evidence type="ECO:0000259" key="8">
    <source>
        <dbReference type="PROSITE" id="PS51154"/>
    </source>
</evidence>
<evidence type="ECO:0000259" key="7">
    <source>
        <dbReference type="PROSITE" id="PS51059"/>
    </source>
</evidence>
<evidence type="ECO:0000313" key="9">
    <source>
        <dbReference type="EMBL" id="EDV20326.1"/>
    </source>
</evidence>
<comment type="subcellular location">
    <subcellularLocation>
        <location evidence="1">Nucleus</location>
    </subcellularLocation>
</comment>
<feature type="domain" description="Macro" evidence="8">
    <location>
        <begin position="82"/>
        <end position="266"/>
    </location>
</feature>
<dbReference type="InterPro" id="IPR043472">
    <property type="entry name" value="Macro_dom-like"/>
</dbReference>
<dbReference type="CTD" id="6758489"/>
<dbReference type="SUPFAM" id="SSF52949">
    <property type="entry name" value="Macro domain-like"/>
    <property type="match status" value="1"/>
</dbReference>
<dbReference type="PROSITE" id="PS51154">
    <property type="entry name" value="MACRO"/>
    <property type="match status" value="1"/>
</dbReference>
<dbReference type="OMA" id="SIDYKEM"/>
<evidence type="ECO:0000313" key="10">
    <source>
        <dbReference type="Proteomes" id="UP000009022"/>
    </source>
</evidence>
<proteinExistence type="predicted"/>
<dbReference type="OrthoDB" id="6133115at2759"/>
<keyword evidence="10" id="KW-1185">Reference proteome</keyword>
<dbReference type="GO" id="GO:0010629">
    <property type="term" value="P:negative regulation of gene expression"/>
    <property type="evidence" value="ECO:0000318"/>
    <property type="project" value="GO_Central"/>
</dbReference>
<dbReference type="PROSITE" id="PS51059">
    <property type="entry name" value="PARP_CATALYTIC"/>
    <property type="match status" value="1"/>
</dbReference>
<feature type="domain" description="PARP catalytic" evidence="7">
    <location>
        <begin position="695"/>
        <end position="885"/>
    </location>
</feature>
<dbReference type="InterPro" id="IPR002589">
    <property type="entry name" value="Macro_dom"/>
</dbReference>
<evidence type="ECO:0000256" key="5">
    <source>
        <dbReference type="ARBA" id="ARBA00023242"/>
    </source>
</evidence>
<dbReference type="SUPFAM" id="SSF56399">
    <property type="entry name" value="ADP-ribosylation"/>
    <property type="match status" value="1"/>
</dbReference>
<evidence type="ECO:0000256" key="3">
    <source>
        <dbReference type="ARBA" id="ARBA00022679"/>
    </source>
</evidence>